<dbReference type="AlphaFoldDB" id="A0A8D0HK76"/>
<organism evidence="2 3">
    <name type="scientific">Sphenodon punctatus</name>
    <name type="common">Tuatara</name>
    <name type="synonym">Hatteria punctata</name>
    <dbReference type="NCBI Taxonomy" id="8508"/>
    <lineage>
        <taxon>Eukaryota</taxon>
        <taxon>Metazoa</taxon>
        <taxon>Chordata</taxon>
        <taxon>Craniata</taxon>
        <taxon>Vertebrata</taxon>
        <taxon>Euteleostomi</taxon>
        <taxon>Lepidosauria</taxon>
        <taxon>Sphenodontia</taxon>
        <taxon>Sphenodontidae</taxon>
        <taxon>Sphenodon</taxon>
    </lineage>
</organism>
<dbReference type="Proteomes" id="UP000694392">
    <property type="component" value="Unplaced"/>
</dbReference>
<feature type="compositionally biased region" description="Basic and acidic residues" evidence="1">
    <location>
        <begin position="47"/>
        <end position="58"/>
    </location>
</feature>
<feature type="region of interest" description="Disordered" evidence="1">
    <location>
        <begin position="121"/>
        <end position="248"/>
    </location>
</feature>
<name>A0A8D0HK76_SPHPU</name>
<dbReference type="GeneTree" id="ENSGT00390000011379"/>
<evidence type="ECO:0000313" key="3">
    <source>
        <dbReference type="Proteomes" id="UP000694392"/>
    </source>
</evidence>
<keyword evidence="3" id="KW-1185">Reference proteome</keyword>
<evidence type="ECO:0000313" key="2">
    <source>
        <dbReference type="Ensembl" id="ENSSPUP00000023268.1"/>
    </source>
</evidence>
<dbReference type="OMA" id="DAKTQCR"/>
<feature type="compositionally biased region" description="Basic and acidic residues" evidence="1">
    <location>
        <begin position="144"/>
        <end position="157"/>
    </location>
</feature>
<protein>
    <submittedName>
        <fullName evidence="2">Uncharacterized protein</fullName>
    </submittedName>
</protein>
<reference evidence="2" key="1">
    <citation type="submission" date="2025-08" db="UniProtKB">
        <authorList>
            <consortium name="Ensembl"/>
        </authorList>
    </citation>
    <scope>IDENTIFICATION</scope>
</reference>
<proteinExistence type="predicted"/>
<feature type="region of interest" description="Disordered" evidence="1">
    <location>
        <begin position="33"/>
        <end position="83"/>
    </location>
</feature>
<feature type="region of interest" description="Disordered" evidence="1">
    <location>
        <begin position="271"/>
        <end position="293"/>
    </location>
</feature>
<accession>A0A8D0HK76</accession>
<dbReference type="Ensembl" id="ENSSPUT00000024811.1">
    <property type="protein sequence ID" value="ENSSPUP00000023268.1"/>
    <property type="gene ID" value="ENSSPUG00000017853.1"/>
</dbReference>
<evidence type="ECO:0000256" key="1">
    <source>
        <dbReference type="SAM" id="MobiDB-lite"/>
    </source>
</evidence>
<reference evidence="2" key="2">
    <citation type="submission" date="2025-09" db="UniProtKB">
        <authorList>
            <consortium name="Ensembl"/>
        </authorList>
    </citation>
    <scope>IDENTIFICATION</scope>
</reference>
<sequence>MPDLEQPGLLLPDRLIQMEALEDAPDPFFGVMEPALPSPTSIPQIRRILESPTPEKRRPPPRPPLPPRRKRPGMPPLTVVSPEIITLKEPEPIRLLLIEGERDLPEITVREIDMLAEQEGFVMPTEEGPPKSPPALPPKKRRRTAEPIEEPRVREAAEMSPKLSPPTRVGEEPPTTVTEVPLDEEVTHVVGEEAPLPLEVTPPRDVKLPPPHSPAVTPELERRPLPSPKLQLPLYEPPPPRPRRRRRRQLRFLDADIQISREEFQKQIQDAKTQCRPLVSPGVLRPSPPALTH</sequence>